<dbReference type="PANTHER" id="PTHR11575">
    <property type="entry name" value="5'-NUCLEOTIDASE-RELATED"/>
    <property type="match status" value="1"/>
</dbReference>
<evidence type="ECO:0000256" key="1">
    <source>
        <dbReference type="RuleBase" id="RU362119"/>
    </source>
</evidence>
<dbReference type="Gene3D" id="6.10.140.570">
    <property type="match status" value="1"/>
</dbReference>
<dbReference type="GO" id="GO:0030288">
    <property type="term" value="C:outer membrane-bounded periplasmic space"/>
    <property type="evidence" value="ECO:0007669"/>
    <property type="project" value="TreeGrafter"/>
</dbReference>
<dbReference type="GO" id="GO:0000166">
    <property type="term" value="F:nucleotide binding"/>
    <property type="evidence" value="ECO:0007669"/>
    <property type="project" value="UniProtKB-KW"/>
</dbReference>
<evidence type="ECO:0000259" key="2">
    <source>
        <dbReference type="Pfam" id="PF02872"/>
    </source>
</evidence>
<evidence type="ECO:0000313" key="3">
    <source>
        <dbReference type="EMBL" id="ADH65259.1"/>
    </source>
</evidence>
<geneLocation type="plasmid" evidence="3 4">
    <name>pMESIL01</name>
</geneLocation>
<accession>D7BJA3</accession>
<keyword evidence="1" id="KW-0547">Nucleotide-binding</keyword>
<dbReference type="InterPro" id="IPR036907">
    <property type="entry name" value="5'-Nucleotdase_C_sf"/>
</dbReference>
<dbReference type="SUPFAM" id="SSF55816">
    <property type="entry name" value="5'-nucleotidase (syn. UDP-sugar hydrolase), C-terminal domain"/>
    <property type="match status" value="1"/>
</dbReference>
<dbReference type="Gene3D" id="3.90.780.10">
    <property type="entry name" value="5'-Nucleotidase, C-terminal domain"/>
    <property type="match status" value="1"/>
</dbReference>
<dbReference type="PRINTS" id="PR01607">
    <property type="entry name" value="APYRASEFAMLY"/>
</dbReference>
<dbReference type="HOGENOM" id="CLU_005854_7_5_0"/>
<evidence type="ECO:0000313" key="4">
    <source>
        <dbReference type="Proteomes" id="UP000001916"/>
    </source>
</evidence>
<dbReference type="AlphaFoldDB" id="D7BJA3"/>
<keyword evidence="4" id="KW-1185">Reference proteome</keyword>
<dbReference type="Proteomes" id="UP000001916">
    <property type="component" value="Plasmid pMESIL01"/>
</dbReference>
<dbReference type="PANTHER" id="PTHR11575:SF42">
    <property type="entry name" value="SULFUR OXIDATION PROTEIN SOXB"/>
    <property type="match status" value="1"/>
</dbReference>
<dbReference type="NCBIfam" id="TIGR04486">
    <property type="entry name" value="thiosulf_SoxB"/>
    <property type="match status" value="1"/>
</dbReference>
<dbReference type="InterPro" id="IPR006179">
    <property type="entry name" value="5_nucleotidase/apyrase"/>
</dbReference>
<dbReference type="EMBL" id="CP002043">
    <property type="protein sequence ID" value="ADH65259.1"/>
    <property type="molecule type" value="Genomic_DNA"/>
</dbReference>
<dbReference type="KEGG" id="msv:Mesil_3451"/>
<proteinExistence type="inferred from homology"/>
<dbReference type="SUPFAM" id="SSF56300">
    <property type="entry name" value="Metallo-dependent phosphatases"/>
    <property type="match status" value="1"/>
</dbReference>
<keyword evidence="1" id="KW-0378">Hydrolase</keyword>
<name>D7BJA3_ALLS1</name>
<dbReference type="InterPro" id="IPR008334">
    <property type="entry name" value="5'-Nucleotdase_C"/>
</dbReference>
<feature type="domain" description="5'-Nucleotidase C-terminal" evidence="2">
    <location>
        <begin position="387"/>
        <end position="515"/>
    </location>
</feature>
<gene>
    <name evidence="3" type="ORF">Mesil_3451</name>
</gene>
<organism evidence="3 4">
    <name type="scientific">Allomeiothermus silvanus (strain ATCC 700542 / DSM 9946 / NBRC 106475 / NCIMB 13440 / VI-R2)</name>
    <name type="common">Thermus silvanus</name>
    <dbReference type="NCBI Taxonomy" id="526227"/>
    <lineage>
        <taxon>Bacteria</taxon>
        <taxon>Thermotogati</taxon>
        <taxon>Deinococcota</taxon>
        <taxon>Deinococci</taxon>
        <taxon>Thermales</taxon>
        <taxon>Thermaceae</taxon>
        <taxon>Allomeiothermus</taxon>
    </lineage>
</organism>
<dbReference type="InterPro" id="IPR030998">
    <property type="entry name" value="Thiosulf_SoxB"/>
</dbReference>
<dbReference type="Pfam" id="PF02872">
    <property type="entry name" value="5_nucleotid_C"/>
    <property type="match status" value="1"/>
</dbReference>
<reference evidence="3 4" key="1">
    <citation type="journal article" date="2010" name="Stand. Genomic Sci.">
        <title>Complete genome sequence of Meiothermus silvanus type strain (VI-R2).</title>
        <authorList>
            <person name="Sikorski J."/>
            <person name="Tindall B.J."/>
            <person name="Lowry S."/>
            <person name="Lucas S."/>
            <person name="Nolan M."/>
            <person name="Copeland A."/>
            <person name="Glavina Del Rio T."/>
            <person name="Tice H."/>
            <person name="Cheng J.F."/>
            <person name="Han C."/>
            <person name="Pitluck S."/>
            <person name="Liolios K."/>
            <person name="Ivanova N."/>
            <person name="Mavromatis K."/>
            <person name="Mikhailova N."/>
            <person name="Pati A."/>
            <person name="Goodwin L."/>
            <person name="Chen A."/>
            <person name="Palaniappan K."/>
            <person name="Land M."/>
            <person name="Hauser L."/>
            <person name="Chang Y.J."/>
            <person name="Jeffries C.D."/>
            <person name="Rohde M."/>
            <person name="Goker M."/>
            <person name="Woyke T."/>
            <person name="Bristow J."/>
            <person name="Eisen J.A."/>
            <person name="Markowitz V."/>
            <person name="Hugenholtz P."/>
            <person name="Kyrpides N.C."/>
            <person name="Klenk H.P."/>
            <person name="Lapidus A."/>
        </authorList>
    </citation>
    <scope>NUCLEOTIDE SEQUENCE [LARGE SCALE GENOMIC DNA]</scope>
    <source>
        <strain evidence="4">ATCC 700542 / DSM 9946 / VI-R2</strain>
        <plasmid evidence="4">Plasmid pMESIL01</plasmid>
    </source>
</reference>
<dbReference type="InterPro" id="IPR029052">
    <property type="entry name" value="Metallo-depent_PP-like"/>
</dbReference>
<keyword evidence="3" id="KW-0614">Plasmid</keyword>
<dbReference type="eggNOG" id="COG0737">
    <property type="taxonomic scope" value="Bacteria"/>
</dbReference>
<dbReference type="GO" id="GO:0016787">
    <property type="term" value="F:hydrolase activity"/>
    <property type="evidence" value="ECO:0007669"/>
    <property type="project" value="UniProtKB-KW"/>
</dbReference>
<dbReference type="GO" id="GO:0009166">
    <property type="term" value="P:nucleotide catabolic process"/>
    <property type="evidence" value="ECO:0007669"/>
    <property type="project" value="InterPro"/>
</dbReference>
<comment type="similarity">
    <text evidence="1">Belongs to the 5'-nucleotidase family.</text>
</comment>
<dbReference type="Gene3D" id="3.60.21.10">
    <property type="match status" value="1"/>
</dbReference>
<sequence length="572" mass="63586">MITRRELISLLLALGITSPKALARAVEQPQRLYDLPPYGDCTLLYLTDLHGQLRPHYYMEPPNLLAPQPLLGQPGYITGAAFLRYYGIQPDSLLAYLGSYLDFATLAKRFGLIGGAPQITALIRSQQQAAERPVLILDGGDDWMNSGPSLRTRGEALVDWMNLSGFQHMVYHWEYTLGRARVEELEKKLKAQVLSYNTTDDTFGDPVYPAYAIHPAGRYTVGVIGLTYPYVKVSHPEEFTEGLSFGIKEERLQQTVEELRSKGVDAVVLLSHGGLPLDTALARRIRGIDLILSGHTHDLTPVRLRVGNTFLVAGGSGGKVLARIDLALKRGGIANLRLRLLPVLSRVLPEDPAAKALVERVYRENPDLLEPIATVESLLYKRDTLYSTLDELACRAIEAHYPETEVIFSPGTRWGTTLLPGEALTLDRILAYTGFTYPEVYVFKLRGEQIKGLLEDVAANVFTPDPFYQQGGDMSRTYGITYTLRIDAPSGQRIQDIAVRGRPLDPNREYRVAAYGGRLQRLGKPIPGHTPRPVYDLIVAYAKGEGRIQLPPRPNVRVPERNYHLPVPGGTE</sequence>
<protein>
    <recommendedName>
        <fullName evidence="2">5'-Nucleotidase C-terminal domain-containing protein</fullName>
    </recommendedName>
</protein>